<evidence type="ECO:0000313" key="4">
    <source>
        <dbReference type="Proteomes" id="UP001378592"/>
    </source>
</evidence>
<dbReference type="InterPro" id="IPR036047">
    <property type="entry name" value="F-box-like_dom_sf"/>
</dbReference>
<evidence type="ECO:0008006" key="5">
    <source>
        <dbReference type="Google" id="ProtNLM"/>
    </source>
</evidence>
<dbReference type="SMART" id="SM00256">
    <property type="entry name" value="FBOX"/>
    <property type="match status" value="1"/>
</dbReference>
<dbReference type="GO" id="GO:0003677">
    <property type="term" value="F:DNA binding"/>
    <property type="evidence" value="ECO:0007669"/>
    <property type="project" value="InterPro"/>
</dbReference>
<comment type="caution">
    <text evidence="3">The sequence shown here is derived from an EMBL/GenBank/DDBJ whole genome shotgun (WGS) entry which is preliminary data.</text>
</comment>
<dbReference type="Proteomes" id="UP001378592">
    <property type="component" value="Unassembled WGS sequence"/>
</dbReference>
<dbReference type="SMART" id="SM00992">
    <property type="entry name" value="YccV-like"/>
    <property type="match status" value="1"/>
</dbReference>
<feature type="domain" description="Hemimethylated DNA-binding" evidence="2">
    <location>
        <begin position="488"/>
        <end position="585"/>
    </location>
</feature>
<dbReference type="Pfam" id="PF12937">
    <property type="entry name" value="F-box-like"/>
    <property type="match status" value="1"/>
</dbReference>
<dbReference type="PANTHER" id="PTHR31350:SF21">
    <property type="entry name" value="F-BOX ONLY PROTEIN 21"/>
    <property type="match status" value="1"/>
</dbReference>
<proteinExistence type="predicted"/>
<dbReference type="InterPro" id="IPR032698">
    <property type="entry name" value="SirB1_N"/>
</dbReference>
<accession>A0AAN9V7Z1</accession>
<dbReference type="SUPFAM" id="SSF81383">
    <property type="entry name" value="F-box domain"/>
    <property type="match status" value="1"/>
</dbReference>
<dbReference type="NCBIfam" id="TIGR02097">
    <property type="entry name" value="yccV"/>
    <property type="match status" value="1"/>
</dbReference>
<dbReference type="InterPro" id="IPR036623">
    <property type="entry name" value="Hemimethylated_DNA-bd_sf"/>
</dbReference>
<dbReference type="SUPFAM" id="SSF141255">
    <property type="entry name" value="YccV-like"/>
    <property type="match status" value="1"/>
</dbReference>
<dbReference type="EMBL" id="JAZDUA010000671">
    <property type="protein sequence ID" value="KAK7790029.1"/>
    <property type="molecule type" value="Genomic_DNA"/>
</dbReference>
<gene>
    <name evidence="3" type="ORF">R5R35_006636</name>
</gene>
<reference evidence="3 4" key="1">
    <citation type="submission" date="2024-03" db="EMBL/GenBank/DDBJ databases">
        <title>The genome assembly and annotation of the cricket Gryllus longicercus Weissman &amp; Gray.</title>
        <authorList>
            <person name="Szrajer S."/>
            <person name="Gray D."/>
            <person name="Ylla G."/>
        </authorList>
    </citation>
    <scope>NUCLEOTIDE SEQUENCE [LARGE SCALE GENOMIC DNA]</scope>
    <source>
        <strain evidence="3">DAG 2021-001</strain>
        <tissue evidence="3">Whole body minus gut</tissue>
    </source>
</reference>
<dbReference type="Pfam" id="PF13369">
    <property type="entry name" value="Transglut_core2"/>
    <property type="match status" value="1"/>
</dbReference>
<dbReference type="Pfam" id="PF08755">
    <property type="entry name" value="YccV-like"/>
    <property type="match status" value="1"/>
</dbReference>
<evidence type="ECO:0000259" key="1">
    <source>
        <dbReference type="SMART" id="SM00256"/>
    </source>
</evidence>
<dbReference type="InterPro" id="IPR011722">
    <property type="entry name" value="Hemimethylated_DNA-bd_dom"/>
</dbReference>
<evidence type="ECO:0000313" key="3">
    <source>
        <dbReference type="EMBL" id="KAK7790029.1"/>
    </source>
</evidence>
<protein>
    <recommendedName>
        <fullName evidence="5">F-box only protein 21</fullName>
    </recommendedName>
</protein>
<organism evidence="3 4">
    <name type="scientific">Gryllus longicercus</name>
    <dbReference type="NCBI Taxonomy" id="2509291"/>
    <lineage>
        <taxon>Eukaryota</taxon>
        <taxon>Metazoa</taxon>
        <taxon>Ecdysozoa</taxon>
        <taxon>Arthropoda</taxon>
        <taxon>Hexapoda</taxon>
        <taxon>Insecta</taxon>
        <taxon>Pterygota</taxon>
        <taxon>Neoptera</taxon>
        <taxon>Polyneoptera</taxon>
        <taxon>Orthoptera</taxon>
        <taxon>Ensifera</taxon>
        <taxon>Gryllidea</taxon>
        <taxon>Grylloidea</taxon>
        <taxon>Gryllidae</taxon>
        <taxon>Gryllinae</taxon>
        <taxon>Gryllus</taxon>
    </lineage>
</organism>
<feature type="domain" description="F-box" evidence="1">
    <location>
        <begin position="10"/>
        <end position="52"/>
    </location>
</feature>
<name>A0AAN9V7Z1_9ORTH</name>
<dbReference type="AlphaFoldDB" id="A0AAN9V7Z1"/>
<dbReference type="Gene3D" id="1.20.1280.50">
    <property type="match status" value="1"/>
</dbReference>
<keyword evidence="4" id="KW-1185">Reference proteome</keyword>
<dbReference type="PANTHER" id="PTHR31350">
    <property type="entry name" value="SI:DKEY-261L7.2"/>
    <property type="match status" value="1"/>
</dbReference>
<sequence length="609" mass="72005">MAGDVLISYLPNEIIEQILETPFLTFKDICNFGTTCSKFRNLVCSSNKLWKSKFQQQWPNLQDVYDSDRSFLWRDEFMHRFRCGWNIRHFITEMSSKFCRKDEVSNCDLVFFDSMMQNHEYAYYFIVNELMSIANDDDPAGNLTEKFYTEKVIRYVRQVHLNKKWQHFLSLPSEELVLEKGAVLVAQWSQPLTEVKYKKIAKQLDDIASAVKTELRKKHSNHPLFRVPPEKLSEWRNKNINDNQWKPSESHQILDALRNVLFTQMGFHGNNEMYYNVESSFLNKVIELRCGIPITLSIVYESIARRLGVKCEPVNFPAHFLLRWQEKYKSEEERSTYYYIDVYNCGHFLTKRDCPHYSPNSQCPMREIKLQPETFVKVVERLANNLEVAGRQRAQGREARLRSTLELMHLVNPADMNCVFHLARFYMLHHMNLGDLVAALKKTQDYLGPREREQAAHIIKMMRVYESHHYSKESESLPDIEPRLRAPGVEYAIGMIMRHLRYDYTCVIYGWDPFCNASQEWIYQMGVDNLPCKDRQPFYNVLVEDGSTRYVAQENLEVAVNPIKINHVDVGRFFKRFCGTHYVPNTEKEEEYPQDADVRVRFLMLPREL</sequence>
<dbReference type="Gene3D" id="2.30.30.390">
    <property type="entry name" value="Hemimethylated DNA-binding domain"/>
    <property type="match status" value="1"/>
</dbReference>
<dbReference type="InterPro" id="IPR001810">
    <property type="entry name" value="F-box_dom"/>
</dbReference>
<evidence type="ECO:0000259" key="2">
    <source>
        <dbReference type="SMART" id="SM00992"/>
    </source>
</evidence>